<evidence type="ECO:0000256" key="1">
    <source>
        <dbReference type="ARBA" id="ARBA00009922"/>
    </source>
</evidence>
<dbReference type="PROSITE" id="PS51198">
    <property type="entry name" value="UVRD_HELICASE_ATP_BIND"/>
    <property type="match status" value="1"/>
</dbReference>
<evidence type="ECO:0000256" key="9">
    <source>
        <dbReference type="ARBA" id="ARBA00023125"/>
    </source>
</evidence>
<dbReference type="SUPFAM" id="SSF52540">
    <property type="entry name" value="P-loop containing nucleoside triphosphate hydrolases"/>
    <property type="match status" value="1"/>
</dbReference>
<evidence type="ECO:0000256" key="10">
    <source>
        <dbReference type="ARBA" id="ARBA00023204"/>
    </source>
</evidence>
<proteinExistence type="inferred from homology"/>
<keyword evidence="6" id="KW-0347">Helicase</keyword>
<evidence type="ECO:0000256" key="3">
    <source>
        <dbReference type="ARBA" id="ARBA00022741"/>
    </source>
</evidence>
<reference evidence="17" key="1">
    <citation type="journal article" date="2015" name="Nature">
        <title>Complex archaea that bridge the gap between prokaryotes and eukaryotes.</title>
        <authorList>
            <person name="Spang A."/>
            <person name="Saw J.H."/>
            <person name="Jorgensen S.L."/>
            <person name="Zaremba-Niedzwiedzka K."/>
            <person name="Martijn J."/>
            <person name="Lind A.E."/>
            <person name="van Eijk R."/>
            <person name="Schleper C."/>
            <person name="Guy L."/>
            <person name="Ettema T.J."/>
        </authorList>
    </citation>
    <scope>NUCLEOTIDE SEQUENCE</scope>
</reference>
<dbReference type="AlphaFoldDB" id="A0A0F9V0J7"/>
<evidence type="ECO:0000256" key="12">
    <source>
        <dbReference type="ARBA" id="ARBA00034617"/>
    </source>
</evidence>
<comment type="catalytic activity">
    <reaction evidence="14">
        <text>ATP + H2O = ADP + phosphate + H(+)</text>
        <dbReference type="Rhea" id="RHEA:13065"/>
        <dbReference type="ChEBI" id="CHEBI:15377"/>
        <dbReference type="ChEBI" id="CHEBI:15378"/>
        <dbReference type="ChEBI" id="CHEBI:30616"/>
        <dbReference type="ChEBI" id="CHEBI:43474"/>
        <dbReference type="ChEBI" id="CHEBI:456216"/>
        <dbReference type="EC" id="5.6.2.4"/>
    </reaction>
</comment>
<comment type="catalytic activity">
    <reaction evidence="12">
        <text>Couples ATP hydrolysis with the unwinding of duplex DNA by translocating in the 3'-5' direction.</text>
        <dbReference type="EC" id="5.6.2.4"/>
    </reaction>
</comment>
<evidence type="ECO:0000259" key="16">
    <source>
        <dbReference type="PROSITE" id="PS51217"/>
    </source>
</evidence>
<evidence type="ECO:0000256" key="6">
    <source>
        <dbReference type="ARBA" id="ARBA00022806"/>
    </source>
</evidence>
<sequence>MPRSTQKESLHHLLEALNPVQKEAVTYGSGPLLIIAGAGTGKTKVITQRIAYLIASKLAKPEEILAVTFTEKAANEMEERVDLLIPYSYSFVEISTFNSFGERVLRNYVMELGYSPDFKLLDEVEQAIFFREHLFEFPLDYYRPLSFPTKHIQELLTTIKRLKQEDIKPDEYLEYSQKLSAEASDDGEKESALKHLEMAKVYHKYQELLMEEGKIDFEDQVLLVAELFRKRPSLLEEFQDKYKYILVDEFQDTNYIQFLLLKLLAAKSKNLTVCGDDDQSIFRFRGASLSNIYNFRKIYPNYKKVVLNKNYRSTQSILDSAQQLIKQNNPDRLEFKEKINKTLEASRKSKGKSIHMLQFDTVSHEVDKVADMILEKIKQGYKYGDIAILVRRNADADPFLKALNMKEIPFRFSGSRGLYSQDEVKILISFIKSLTDFEDSKSLFYLSLSDVYKIDLYDLTKVSNYAHKKNLPLHDVFKRISGGKSPVEISDSTVVKIKRIFENLLYFIKLASSKNAGMVVYSFLERTGYLKSLVEERSLQAELKIKNIRIFFDKVKNFSELTDDDSISSFARYLDILQQVGDNPATAEAELEADAVSVLTVHKAKGLEFPVVFMVSLIGDRFPGRERKEKIPVPDDVLKDKVLRGDDYGQEQKEKSYLQEERRLFYVGMTRAKDLLYLTWARDYGLKRLKKVSPFVLEAFDLPRMPEDILQTSAIEEIKRYSKSPPQPKFIQEAKVKGVLTLSYFQVDDYLTCPLKYRYRHIMRIPVLPHHNLVFGRVLHNTIHIYLIKKMEGAKLSQKELLREYNKRWINEGFLSREHEETRKKAGAKALRLFYRREENSKHLPHFLEKSFKWQLNDVKFIGRWDRIDYTDNGAVIVDFKATNVKDQKEADKKARNSLQMNLYAISFIKTHDIPLFETQLHFLESDTIGHAQKNEKEMEKAVEKIKEAEAGIRIQNYEARPDWHNCSFCDFRTICPSSYAF</sequence>
<dbReference type="InterPro" id="IPR000212">
    <property type="entry name" value="DNA_helicase_UvrD/REP"/>
</dbReference>
<keyword evidence="10" id="KW-0234">DNA repair</keyword>
<evidence type="ECO:0000256" key="2">
    <source>
        <dbReference type="ARBA" id="ARBA00022722"/>
    </source>
</evidence>
<evidence type="ECO:0000256" key="13">
    <source>
        <dbReference type="ARBA" id="ARBA00034808"/>
    </source>
</evidence>
<evidence type="ECO:0000256" key="11">
    <source>
        <dbReference type="ARBA" id="ARBA00023235"/>
    </source>
</evidence>
<keyword evidence="3" id="KW-0547">Nucleotide-binding</keyword>
<keyword evidence="11" id="KW-0413">Isomerase</keyword>
<dbReference type="Gene3D" id="1.10.10.160">
    <property type="match status" value="1"/>
</dbReference>
<dbReference type="EC" id="5.6.2.4" evidence="13"/>
<evidence type="ECO:0000256" key="8">
    <source>
        <dbReference type="ARBA" id="ARBA00022840"/>
    </source>
</evidence>
<dbReference type="GO" id="GO:0005524">
    <property type="term" value="F:ATP binding"/>
    <property type="evidence" value="ECO:0007669"/>
    <property type="project" value="UniProtKB-KW"/>
</dbReference>
<dbReference type="InterPro" id="IPR014016">
    <property type="entry name" value="UvrD-like_ATP-bd"/>
</dbReference>
<dbReference type="GO" id="GO:0043138">
    <property type="term" value="F:3'-5' DNA helicase activity"/>
    <property type="evidence" value="ECO:0007669"/>
    <property type="project" value="UniProtKB-EC"/>
</dbReference>
<organism evidence="17">
    <name type="scientific">marine sediment metagenome</name>
    <dbReference type="NCBI Taxonomy" id="412755"/>
    <lineage>
        <taxon>unclassified sequences</taxon>
        <taxon>metagenomes</taxon>
        <taxon>ecological metagenomes</taxon>
    </lineage>
</organism>
<dbReference type="Pfam" id="PF12705">
    <property type="entry name" value="PDDEXK_1"/>
    <property type="match status" value="1"/>
</dbReference>
<dbReference type="Pfam" id="PF00580">
    <property type="entry name" value="UvrD-helicase"/>
    <property type="match status" value="1"/>
</dbReference>
<evidence type="ECO:0000259" key="15">
    <source>
        <dbReference type="PROSITE" id="PS51198"/>
    </source>
</evidence>
<evidence type="ECO:0000313" key="17">
    <source>
        <dbReference type="EMBL" id="KKN59368.1"/>
    </source>
</evidence>
<dbReference type="Gene3D" id="3.40.50.300">
    <property type="entry name" value="P-loop containing nucleotide triphosphate hydrolases"/>
    <property type="match status" value="2"/>
</dbReference>
<keyword evidence="9" id="KW-0238">DNA-binding</keyword>
<dbReference type="GO" id="GO:0000725">
    <property type="term" value="P:recombinational repair"/>
    <property type="evidence" value="ECO:0007669"/>
    <property type="project" value="TreeGrafter"/>
</dbReference>
<keyword evidence="4" id="KW-0227">DNA damage</keyword>
<name>A0A0F9V0J7_9ZZZZ</name>
<dbReference type="GO" id="GO:0003677">
    <property type="term" value="F:DNA binding"/>
    <property type="evidence" value="ECO:0007669"/>
    <property type="project" value="UniProtKB-KW"/>
</dbReference>
<dbReference type="InterPro" id="IPR014017">
    <property type="entry name" value="DNA_helicase_UvrD-like_C"/>
</dbReference>
<dbReference type="PANTHER" id="PTHR11070:SF2">
    <property type="entry name" value="ATP-DEPENDENT DNA HELICASE SRS2"/>
    <property type="match status" value="1"/>
</dbReference>
<dbReference type="CDD" id="cd17932">
    <property type="entry name" value="DEXQc_UvrD"/>
    <property type="match status" value="1"/>
</dbReference>
<dbReference type="InterPro" id="IPR038726">
    <property type="entry name" value="PDDEXK_AddAB-type"/>
</dbReference>
<dbReference type="InterPro" id="IPR027417">
    <property type="entry name" value="P-loop_NTPase"/>
</dbReference>
<keyword evidence="8" id="KW-0067">ATP-binding</keyword>
<dbReference type="Pfam" id="PF13361">
    <property type="entry name" value="UvrD_C"/>
    <property type="match status" value="1"/>
</dbReference>
<dbReference type="PROSITE" id="PS51217">
    <property type="entry name" value="UVRD_HELICASE_CTER"/>
    <property type="match status" value="1"/>
</dbReference>
<dbReference type="Gene3D" id="1.10.486.10">
    <property type="entry name" value="PCRA, domain 4"/>
    <property type="match status" value="1"/>
</dbReference>
<accession>A0A0F9V0J7</accession>
<keyword evidence="5" id="KW-0378">Hydrolase</keyword>
<protein>
    <recommendedName>
        <fullName evidence="13">DNA 3'-5' helicase</fullName>
        <ecNumber evidence="13">5.6.2.4</ecNumber>
    </recommendedName>
</protein>
<dbReference type="GO" id="GO:0004527">
    <property type="term" value="F:exonuclease activity"/>
    <property type="evidence" value="ECO:0007669"/>
    <property type="project" value="UniProtKB-KW"/>
</dbReference>
<gene>
    <name evidence="17" type="ORF">LCGC14_0542620</name>
</gene>
<feature type="domain" description="UvrD-like helicase C-terminal" evidence="16">
    <location>
        <begin position="315"/>
        <end position="606"/>
    </location>
</feature>
<comment type="caution">
    <text evidence="17">The sequence shown here is derived from an EMBL/GenBank/DDBJ whole genome shotgun (WGS) entry which is preliminary data.</text>
</comment>
<dbReference type="InterPro" id="IPR013986">
    <property type="entry name" value="DExx_box_DNA_helicase_dom_sf"/>
</dbReference>
<evidence type="ECO:0000256" key="4">
    <source>
        <dbReference type="ARBA" id="ARBA00022763"/>
    </source>
</evidence>
<dbReference type="Gene3D" id="3.90.320.10">
    <property type="match status" value="1"/>
</dbReference>
<dbReference type="InterPro" id="IPR011604">
    <property type="entry name" value="PDDEXK-like_dom_sf"/>
</dbReference>
<evidence type="ECO:0000256" key="14">
    <source>
        <dbReference type="ARBA" id="ARBA00048988"/>
    </source>
</evidence>
<keyword evidence="2" id="KW-0540">Nuclease</keyword>
<dbReference type="EMBL" id="LAZR01000728">
    <property type="protein sequence ID" value="KKN59368.1"/>
    <property type="molecule type" value="Genomic_DNA"/>
</dbReference>
<evidence type="ECO:0000256" key="7">
    <source>
        <dbReference type="ARBA" id="ARBA00022839"/>
    </source>
</evidence>
<keyword evidence="7" id="KW-0269">Exonuclease</keyword>
<evidence type="ECO:0000256" key="5">
    <source>
        <dbReference type="ARBA" id="ARBA00022801"/>
    </source>
</evidence>
<comment type="similarity">
    <text evidence="1">Belongs to the helicase family. UvrD subfamily.</text>
</comment>
<feature type="domain" description="UvrD-like helicase ATP-binding" evidence="15">
    <location>
        <begin position="15"/>
        <end position="314"/>
    </location>
</feature>
<dbReference type="PANTHER" id="PTHR11070">
    <property type="entry name" value="UVRD / RECB / PCRA DNA HELICASE FAMILY MEMBER"/>
    <property type="match status" value="1"/>
</dbReference>